<feature type="region of interest" description="Disordered" evidence="1">
    <location>
        <begin position="1123"/>
        <end position="1170"/>
    </location>
</feature>
<evidence type="ECO:0000313" key="4">
    <source>
        <dbReference type="EMBL" id="TPX13257.1"/>
    </source>
</evidence>
<evidence type="ECO:0000259" key="2">
    <source>
        <dbReference type="Pfam" id="PF00931"/>
    </source>
</evidence>
<dbReference type="InterPro" id="IPR019734">
    <property type="entry name" value="TPR_rpt"/>
</dbReference>
<dbReference type="GeneID" id="41973677"/>
<dbReference type="PANTHER" id="PTHR46082">
    <property type="entry name" value="ATP/GTP-BINDING PROTEIN-RELATED"/>
    <property type="match status" value="1"/>
</dbReference>
<dbReference type="GO" id="GO:0043531">
    <property type="term" value="F:ADP binding"/>
    <property type="evidence" value="ECO:0007669"/>
    <property type="project" value="InterPro"/>
</dbReference>
<feature type="compositionally biased region" description="Low complexity" evidence="1">
    <location>
        <begin position="1123"/>
        <end position="1133"/>
    </location>
</feature>
<comment type="caution">
    <text evidence="4">The sequence shown here is derived from an EMBL/GenBank/DDBJ whole genome shotgun (WGS) entry which is preliminary data.</text>
</comment>
<dbReference type="Pfam" id="PF01048">
    <property type="entry name" value="PNP_UDP_1"/>
    <property type="match status" value="1"/>
</dbReference>
<proteinExistence type="predicted"/>
<dbReference type="Pfam" id="PF13424">
    <property type="entry name" value="TPR_12"/>
    <property type="match status" value="3"/>
</dbReference>
<dbReference type="Gene3D" id="3.40.50.1580">
    <property type="entry name" value="Nucleoside phosphorylase domain"/>
    <property type="match status" value="1"/>
</dbReference>
<dbReference type="Pfam" id="PF00931">
    <property type="entry name" value="NB-ARC"/>
    <property type="match status" value="1"/>
</dbReference>
<dbReference type="InterPro" id="IPR000845">
    <property type="entry name" value="Nucleoside_phosphorylase_d"/>
</dbReference>
<dbReference type="EMBL" id="SKBQ01000035">
    <property type="protein sequence ID" value="TPX13257.1"/>
    <property type="molecule type" value="Genomic_DNA"/>
</dbReference>
<dbReference type="SUPFAM" id="SSF52540">
    <property type="entry name" value="P-loop containing nucleoside triphosphate hydrolases"/>
    <property type="match status" value="1"/>
</dbReference>
<dbReference type="SUPFAM" id="SSF53167">
    <property type="entry name" value="Purine and uridine phosphorylases"/>
    <property type="match status" value="1"/>
</dbReference>
<dbReference type="PANTHER" id="PTHR46082:SF6">
    <property type="entry name" value="AAA+ ATPASE DOMAIN-CONTAINING PROTEIN-RELATED"/>
    <property type="match status" value="1"/>
</dbReference>
<organism evidence="4 5">
    <name type="scientific">Thyridium curvatum</name>
    <dbReference type="NCBI Taxonomy" id="1093900"/>
    <lineage>
        <taxon>Eukaryota</taxon>
        <taxon>Fungi</taxon>
        <taxon>Dikarya</taxon>
        <taxon>Ascomycota</taxon>
        <taxon>Pezizomycotina</taxon>
        <taxon>Sordariomycetes</taxon>
        <taxon>Sordariomycetidae</taxon>
        <taxon>Thyridiales</taxon>
        <taxon>Thyridiaceae</taxon>
        <taxon>Thyridium</taxon>
    </lineage>
</organism>
<keyword evidence="5" id="KW-1185">Reference proteome</keyword>
<dbReference type="GO" id="GO:0003824">
    <property type="term" value="F:catalytic activity"/>
    <property type="evidence" value="ECO:0007669"/>
    <property type="project" value="InterPro"/>
</dbReference>
<dbReference type="RefSeq" id="XP_030994968.1">
    <property type="nucleotide sequence ID" value="XM_031140840.1"/>
</dbReference>
<dbReference type="InterPro" id="IPR027417">
    <property type="entry name" value="P-loop_NTPase"/>
</dbReference>
<feature type="domain" description="Nucleoside phosphorylase" evidence="3">
    <location>
        <begin position="24"/>
        <end position="315"/>
    </location>
</feature>
<gene>
    <name evidence="4" type="ORF">E0L32_006230</name>
</gene>
<name>A0A507B0K3_9PEZI</name>
<dbReference type="InterPro" id="IPR035994">
    <property type="entry name" value="Nucleoside_phosphorylase_sf"/>
</dbReference>
<feature type="compositionally biased region" description="Polar residues" evidence="1">
    <location>
        <begin position="1144"/>
        <end position="1170"/>
    </location>
</feature>
<reference evidence="4 5" key="1">
    <citation type="submission" date="2019-06" db="EMBL/GenBank/DDBJ databases">
        <title>Draft genome sequence of the filamentous fungus Phialemoniopsis curvata isolated from diesel fuel.</title>
        <authorList>
            <person name="Varaljay V.A."/>
            <person name="Lyon W.J."/>
            <person name="Crouch A.L."/>
            <person name="Drake C.E."/>
            <person name="Hollomon J.M."/>
            <person name="Nadeau L.J."/>
            <person name="Nunn H.S."/>
            <person name="Stevenson B.S."/>
            <person name="Bojanowski C.L."/>
            <person name="Crookes-Goodson W.J."/>
        </authorList>
    </citation>
    <scope>NUCLEOTIDE SEQUENCE [LARGE SCALE GENOMIC DNA]</scope>
    <source>
        <strain evidence="4 5">D216</strain>
    </source>
</reference>
<dbReference type="InParanoid" id="A0A507B0K3"/>
<dbReference type="SUPFAM" id="SSF48452">
    <property type="entry name" value="TPR-like"/>
    <property type="match status" value="3"/>
</dbReference>
<evidence type="ECO:0000313" key="5">
    <source>
        <dbReference type="Proteomes" id="UP000319257"/>
    </source>
</evidence>
<protein>
    <submittedName>
        <fullName evidence="4">Uncharacterized protein</fullName>
    </submittedName>
</protein>
<dbReference type="Proteomes" id="UP000319257">
    <property type="component" value="Unassembled WGS sequence"/>
</dbReference>
<dbReference type="InterPro" id="IPR002182">
    <property type="entry name" value="NB-ARC"/>
</dbReference>
<dbReference type="InterPro" id="IPR011990">
    <property type="entry name" value="TPR-like_helical_dom_sf"/>
</dbReference>
<feature type="domain" description="NB-ARC" evidence="2">
    <location>
        <begin position="359"/>
        <end position="510"/>
    </location>
</feature>
<dbReference type="InterPro" id="IPR053137">
    <property type="entry name" value="NLR-like"/>
</dbReference>
<dbReference type="Gene3D" id="3.40.50.300">
    <property type="entry name" value="P-loop containing nucleotide triphosphate hydrolases"/>
    <property type="match status" value="1"/>
</dbReference>
<accession>A0A507B0K3</accession>
<dbReference type="PRINTS" id="PR00364">
    <property type="entry name" value="DISEASERSIST"/>
</dbReference>
<evidence type="ECO:0000259" key="3">
    <source>
        <dbReference type="Pfam" id="PF01048"/>
    </source>
</evidence>
<evidence type="ECO:0000256" key="1">
    <source>
        <dbReference type="SAM" id="MobiDB-lite"/>
    </source>
</evidence>
<dbReference type="Gene3D" id="1.25.40.10">
    <property type="entry name" value="Tetratricopeptide repeat domain"/>
    <property type="match status" value="3"/>
</dbReference>
<dbReference type="SMART" id="SM00028">
    <property type="entry name" value="TPR"/>
    <property type="match status" value="7"/>
</dbReference>
<sequence length="1170" mass="131622">MADADRANNPRPLPPRPASRRDFEIAIICALVLEADAVDALFDHHWEDDGPPFGKAEGDANAYTPGVIGRHNVVLAHMPGMGKVSAATVASNCKISFPSIKLALVVGVCGVVPFDAGKEIVLGDVIVSDGVIQYDFGHRLPDKFVRKDTLEDSLGRPNPEIRSLLAKLKSRHDRKQIQSKMATYLSVMQAEQDLEAEYPGAACDILFEAAYRHEGKEKSCVEAGCSGQLVQRKRLSQSHTEPAVHIGLMASGDTVMKSGEDRDAIAKKEGIIAFEMESAGVWDVFPCIVMKGACDYADSHKTKTWQRYAAATAAACMKAFLDYWVPTNPTTHSPYRIPFSLQGVPASEHYVHRPTDMFEIEKKLLPNTDQIRKRRIFALYGLGGIGKTQLAANFARRHQGAFDSIFWLDGRSEQQLKQSFVQCAKRIPEVQIPGRSRTITTSLSQDEINAITANTIAWLSRPDNTRWLLIFDNVDQDWEGGQETGACDIRQYIPSSDHGSILVTTRLSRLMQLGDSKHLRKVDPGLARAIFEKWSEITLSMDRTDQELLESLDGLPLALAQAGSYICQTKISTSTYLQLYRKQWDSLMNAGGQPDWPLVDYDHRSVATTWTISFRIIEQENSNAADLLRLWACLDNRDFWHGLISAATREIQLKYDPRPISWPAWLHDLACDNVRFLDAVRLLIRHCMVEETEAAQESYSVHPVAHQWMLHSLDQPTKLRFSRLSVSIVGFLAEPRRLLGVVLDRRLFSHASRCAQWLGGFPEPQGSLQDLELMAAVCNIAWLQFDLGRMEESNAISQWALVRQEQAFGAQHRLTLGFIILQAQNYRFLGNPEEAERICQQVLASFHGQLPDWEEIYRMLAELGHALLELDRPKEATRVLQQARGMERFLGSDHPLVLSLLRNISQAYWRQGKLEEAEVHLQKALVALQNAHDIDEDNFARLSTNFAMALMYQGRYQEAESLYRRALACFEKLYGPDNLHTLSIYGILGLVYYKQGRLEQTEEIFQKARAGLEENGTNVDAWLAYFTHGNLGDVYHSQRTLKAAEEMYKRALEGLSELRDHRAVYDALEALGRLYERQGRLEEVRTVLDEVKQAHRETPHWQGVSCHCVELFLPFTQSSQESTTAAALPSASSQPDAEMASPSDLHQSVTTSSSAGQGHAEQTVQQSERR</sequence>
<dbReference type="AlphaFoldDB" id="A0A507B0K3"/>
<dbReference type="GO" id="GO:0009116">
    <property type="term" value="P:nucleoside metabolic process"/>
    <property type="evidence" value="ECO:0007669"/>
    <property type="project" value="InterPro"/>
</dbReference>
<dbReference type="OrthoDB" id="1658288at2759"/>
<dbReference type="STRING" id="1093900.A0A507B0K3"/>